<proteinExistence type="predicted"/>
<reference evidence="1" key="2">
    <citation type="journal article" date="2015" name="Data Brief">
        <title>Shoot transcriptome of the giant reed, Arundo donax.</title>
        <authorList>
            <person name="Barrero R.A."/>
            <person name="Guerrero F.D."/>
            <person name="Moolhuijzen P."/>
            <person name="Goolsby J.A."/>
            <person name="Tidwell J."/>
            <person name="Bellgard S.E."/>
            <person name="Bellgard M.I."/>
        </authorList>
    </citation>
    <scope>NUCLEOTIDE SEQUENCE</scope>
    <source>
        <tissue evidence="1">Shoot tissue taken approximately 20 cm above the soil surface</tissue>
    </source>
</reference>
<dbReference type="AlphaFoldDB" id="A0A0A8YIW3"/>
<organism evidence="1">
    <name type="scientific">Arundo donax</name>
    <name type="common">Giant reed</name>
    <name type="synonym">Donax arundinaceus</name>
    <dbReference type="NCBI Taxonomy" id="35708"/>
    <lineage>
        <taxon>Eukaryota</taxon>
        <taxon>Viridiplantae</taxon>
        <taxon>Streptophyta</taxon>
        <taxon>Embryophyta</taxon>
        <taxon>Tracheophyta</taxon>
        <taxon>Spermatophyta</taxon>
        <taxon>Magnoliopsida</taxon>
        <taxon>Liliopsida</taxon>
        <taxon>Poales</taxon>
        <taxon>Poaceae</taxon>
        <taxon>PACMAD clade</taxon>
        <taxon>Arundinoideae</taxon>
        <taxon>Arundineae</taxon>
        <taxon>Arundo</taxon>
    </lineage>
</organism>
<reference evidence="1" key="1">
    <citation type="submission" date="2014-09" db="EMBL/GenBank/DDBJ databases">
        <authorList>
            <person name="Magalhaes I.L.F."/>
            <person name="Oliveira U."/>
            <person name="Santos F.R."/>
            <person name="Vidigal T.H.D.A."/>
            <person name="Brescovit A.D."/>
            <person name="Santos A.J."/>
        </authorList>
    </citation>
    <scope>NUCLEOTIDE SEQUENCE</scope>
    <source>
        <tissue evidence="1">Shoot tissue taken approximately 20 cm above the soil surface</tissue>
    </source>
</reference>
<evidence type="ECO:0000313" key="1">
    <source>
        <dbReference type="EMBL" id="JAD25941.1"/>
    </source>
</evidence>
<dbReference type="EMBL" id="GBRH01271954">
    <property type="protein sequence ID" value="JAD25941.1"/>
    <property type="molecule type" value="Transcribed_RNA"/>
</dbReference>
<accession>A0A0A8YIW3</accession>
<sequence>MYIPFIIFQNFSFLLKFPEFSVPFKLMMLQLLFYNMCTVCKTQNSCTRQNQGSCLVASSIKFHFLCFSQSLFASGCYGYFFRS</sequence>
<name>A0A0A8YIW3_ARUDO</name>
<protein>
    <submittedName>
        <fullName evidence="1">Uncharacterized protein</fullName>
    </submittedName>
</protein>